<dbReference type="InterPro" id="IPR023235">
    <property type="entry name" value="FAM105"/>
</dbReference>
<evidence type="ECO:0000313" key="6">
    <source>
        <dbReference type="Proteomes" id="UP000824540"/>
    </source>
</evidence>
<dbReference type="PANTHER" id="PTHR33662:SF3">
    <property type="entry name" value="FIBROUS SHEATH CABYR-BINDING PROTEIN-LIKE-RELATED"/>
    <property type="match status" value="1"/>
</dbReference>
<gene>
    <name evidence="5" type="ORF">JZ751_000746</name>
</gene>
<evidence type="ECO:0000256" key="1">
    <source>
        <dbReference type="ARBA" id="ARBA00004496"/>
    </source>
</evidence>
<evidence type="ECO:0000256" key="3">
    <source>
        <dbReference type="ARBA" id="ARBA00022490"/>
    </source>
</evidence>
<evidence type="ECO:0000256" key="2">
    <source>
        <dbReference type="ARBA" id="ARBA00010267"/>
    </source>
</evidence>
<sequence length="554" mass="62071">MGNCFSAPHLDMGDSSKALLCISKSSVGASSERSERAVRKGACSLEEQTERHEAGSKRTHRKSTAWGDATEDTRVNLTMRPDEKTARKEGRKGASVTGAKDAKARRVETGLSDSMSTTGSVSQPKKPKKQDKQPANSKSASNVVTPEDPQVRYTKKKEKEDTVEIVTLPGKDVQQGVRKDADKAKEAAISENEVSKEVGNMKVGSPPQAQAKIWLEPTNQGTPMSMRGGAGATVEEDISEEDLYRGEEEIEKERNKKVAAQPPTQQTRVQDRGSVAEMVNLLSYSEREWRGNTAKSVLIRKGYEAVSQNFVGLRRVRGDNYCALRATLFQVFAQCSQLPSWLSEEDITLWPEKILAEKELIGQWRFPAECREEHASSGAVEQLKHYMTRLKKRWQEAAQAGSVEGRQQVCTEVFQGEEEEYGLLEAVKFLMLRTAAELHGRMQEGAEVPVFCWLLFARDSSACPRTFLTNHLNHVGFSGGLEQVEMFLLGYALQQTIKVYRLYKADTEEFITYYPDDHKDDWPHVSLVTEDDRHYNVLVSKREELQIPQSTTLG</sequence>
<dbReference type="GO" id="GO:0004843">
    <property type="term" value="F:cysteine-type deubiquitinase activity"/>
    <property type="evidence" value="ECO:0007669"/>
    <property type="project" value="TreeGrafter"/>
</dbReference>
<evidence type="ECO:0000256" key="4">
    <source>
        <dbReference type="SAM" id="MobiDB-lite"/>
    </source>
</evidence>
<feature type="compositionally biased region" description="Basic and acidic residues" evidence="4">
    <location>
        <begin position="80"/>
        <end position="92"/>
    </location>
</feature>
<dbReference type="OrthoDB" id="5962728at2759"/>
<keyword evidence="6" id="KW-1185">Reference proteome</keyword>
<keyword evidence="3" id="KW-0963">Cytoplasm</keyword>
<dbReference type="GO" id="GO:0005737">
    <property type="term" value="C:cytoplasm"/>
    <property type="evidence" value="ECO:0007669"/>
    <property type="project" value="UniProtKB-SubCell"/>
</dbReference>
<feature type="compositionally biased region" description="Polar residues" evidence="4">
    <location>
        <begin position="111"/>
        <end position="122"/>
    </location>
</feature>
<name>A0A8T2PWL1_9TELE</name>
<dbReference type="EMBL" id="JAFBMS010000001">
    <property type="protein sequence ID" value="KAG9355902.1"/>
    <property type="molecule type" value="Genomic_DNA"/>
</dbReference>
<comment type="similarity">
    <text evidence="2">Belongs to the peptidase C65 family. Otulin subfamily.</text>
</comment>
<feature type="region of interest" description="Disordered" evidence="4">
    <location>
        <begin position="26"/>
        <end position="160"/>
    </location>
</feature>
<dbReference type="PRINTS" id="PR02055">
    <property type="entry name" value="PROTEINF105"/>
</dbReference>
<feature type="compositionally biased region" description="Basic and acidic residues" evidence="4">
    <location>
        <begin position="242"/>
        <end position="256"/>
    </location>
</feature>
<accession>A0A8T2PWL1</accession>
<evidence type="ECO:0000313" key="5">
    <source>
        <dbReference type="EMBL" id="KAG9355902.1"/>
    </source>
</evidence>
<dbReference type="InterPro" id="IPR023236">
    <property type="entry name" value="OTULINL"/>
</dbReference>
<dbReference type="Proteomes" id="UP000824540">
    <property type="component" value="Unassembled WGS sequence"/>
</dbReference>
<comment type="subcellular location">
    <subcellularLocation>
        <location evidence="1">Cytoplasm</location>
    </subcellularLocation>
</comment>
<organism evidence="5 6">
    <name type="scientific">Albula glossodonta</name>
    <name type="common">roundjaw bonefish</name>
    <dbReference type="NCBI Taxonomy" id="121402"/>
    <lineage>
        <taxon>Eukaryota</taxon>
        <taxon>Metazoa</taxon>
        <taxon>Chordata</taxon>
        <taxon>Craniata</taxon>
        <taxon>Vertebrata</taxon>
        <taxon>Euteleostomi</taxon>
        <taxon>Actinopterygii</taxon>
        <taxon>Neopterygii</taxon>
        <taxon>Teleostei</taxon>
        <taxon>Albuliformes</taxon>
        <taxon>Albulidae</taxon>
        <taxon>Albula</taxon>
    </lineage>
</organism>
<dbReference type="AlphaFoldDB" id="A0A8T2PWL1"/>
<comment type="caution">
    <text evidence="5">The sequence shown here is derived from an EMBL/GenBank/DDBJ whole genome shotgun (WGS) entry which is preliminary data.</text>
</comment>
<dbReference type="PANTHER" id="PTHR33662">
    <property type="entry name" value="OTU DEUBIQUITINASE WITH LINEAR LINKAGE-SPECIFICITY A-RELATED"/>
    <property type="match status" value="1"/>
</dbReference>
<feature type="compositionally biased region" description="Polar residues" evidence="4">
    <location>
        <begin position="135"/>
        <end position="144"/>
    </location>
</feature>
<dbReference type="Pfam" id="PF16218">
    <property type="entry name" value="Peptidase_C101"/>
    <property type="match status" value="1"/>
</dbReference>
<reference evidence="5" key="1">
    <citation type="thesis" date="2021" institute="BYU ScholarsArchive" country="Provo, UT, USA">
        <title>Applications of and Algorithms for Genome Assembly and Genomic Analyses with an Emphasis on Marine Teleosts.</title>
        <authorList>
            <person name="Pickett B.D."/>
        </authorList>
    </citation>
    <scope>NUCLEOTIDE SEQUENCE</scope>
    <source>
        <strain evidence="5">HI-2016</strain>
    </source>
</reference>
<dbReference type="PRINTS" id="PR02056">
    <property type="entry name" value="PROTEINF105A"/>
</dbReference>
<feature type="region of interest" description="Disordered" evidence="4">
    <location>
        <begin position="219"/>
        <end position="271"/>
    </location>
</feature>
<evidence type="ECO:0008006" key="7">
    <source>
        <dbReference type="Google" id="ProtNLM"/>
    </source>
</evidence>
<dbReference type="GO" id="GO:1990108">
    <property type="term" value="P:protein linear deubiquitination"/>
    <property type="evidence" value="ECO:0007669"/>
    <property type="project" value="TreeGrafter"/>
</dbReference>
<protein>
    <recommendedName>
        <fullName evidence="7">OTU domain-containing protein</fullName>
    </recommendedName>
</protein>
<proteinExistence type="inferred from homology"/>